<evidence type="ECO:0000256" key="1">
    <source>
        <dbReference type="SAM" id="Phobius"/>
    </source>
</evidence>
<dbReference type="InterPro" id="IPR009500">
    <property type="entry name" value="DUF1118"/>
</dbReference>
<organism evidence="3 4">
    <name type="scientific">Prymnesium parvum</name>
    <name type="common">Toxic golden alga</name>
    <dbReference type="NCBI Taxonomy" id="97485"/>
    <lineage>
        <taxon>Eukaryota</taxon>
        <taxon>Haptista</taxon>
        <taxon>Haptophyta</taxon>
        <taxon>Prymnesiophyceae</taxon>
        <taxon>Prymnesiales</taxon>
        <taxon>Prymnesiaceae</taxon>
        <taxon>Prymnesium</taxon>
    </lineage>
</organism>
<keyword evidence="1" id="KW-1133">Transmembrane helix</keyword>
<name>A0AB34K4P5_PRYPA</name>
<dbReference type="Pfam" id="PF06549">
    <property type="entry name" value="DUF1118"/>
    <property type="match status" value="1"/>
</dbReference>
<keyword evidence="1" id="KW-0472">Membrane</keyword>
<accession>A0AB34K4P5</accession>
<feature type="transmembrane region" description="Helical" evidence="1">
    <location>
        <begin position="120"/>
        <end position="138"/>
    </location>
</feature>
<sequence>MLALLCGLAAYQAPSAGRPAVARASTPAMKVTNFDQDGQFSELPQTTKPPLKILTRVEELRVLSNLADAGLLSAAEDAGVFTKLENAGAFATAEKLLPLADKFKLLSTAEKLLNSDSSSLVVAAAALLGAEIGLIALVPDDNSVLVGVQIATGVLAGAGAVTLVAVSSLFKLLQEEA</sequence>
<dbReference type="Proteomes" id="UP001515480">
    <property type="component" value="Unassembled WGS sequence"/>
</dbReference>
<feature type="chain" id="PRO_5044220130" evidence="2">
    <location>
        <begin position="18"/>
        <end position="177"/>
    </location>
</feature>
<keyword evidence="1" id="KW-0812">Transmembrane</keyword>
<gene>
    <name evidence="3" type="ORF">AB1Y20_000171</name>
</gene>
<reference evidence="3 4" key="1">
    <citation type="journal article" date="2024" name="Science">
        <title>Giant polyketide synthase enzymes in the biosynthesis of giant marine polyether toxins.</title>
        <authorList>
            <person name="Fallon T.R."/>
            <person name="Shende V.V."/>
            <person name="Wierzbicki I.H."/>
            <person name="Pendleton A.L."/>
            <person name="Watervoot N.F."/>
            <person name="Auber R.P."/>
            <person name="Gonzalez D.J."/>
            <person name="Wisecaver J.H."/>
            <person name="Moore B.S."/>
        </authorList>
    </citation>
    <scope>NUCLEOTIDE SEQUENCE [LARGE SCALE GENOMIC DNA]</scope>
    <source>
        <strain evidence="3 4">12B1</strain>
    </source>
</reference>
<keyword evidence="2" id="KW-0732">Signal</keyword>
<keyword evidence="4" id="KW-1185">Reference proteome</keyword>
<feature type="signal peptide" evidence="2">
    <location>
        <begin position="1"/>
        <end position="17"/>
    </location>
</feature>
<dbReference type="AlphaFoldDB" id="A0AB34K4P5"/>
<protein>
    <submittedName>
        <fullName evidence="3">Uncharacterized protein</fullName>
    </submittedName>
</protein>
<feature type="transmembrane region" description="Helical" evidence="1">
    <location>
        <begin position="150"/>
        <end position="170"/>
    </location>
</feature>
<proteinExistence type="predicted"/>
<evidence type="ECO:0000256" key="2">
    <source>
        <dbReference type="SAM" id="SignalP"/>
    </source>
</evidence>
<evidence type="ECO:0000313" key="3">
    <source>
        <dbReference type="EMBL" id="KAL1529215.1"/>
    </source>
</evidence>
<evidence type="ECO:0000313" key="4">
    <source>
        <dbReference type="Proteomes" id="UP001515480"/>
    </source>
</evidence>
<comment type="caution">
    <text evidence="3">The sequence shown here is derived from an EMBL/GenBank/DDBJ whole genome shotgun (WGS) entry which is preliminary data.</text>
</comment>
<dbReference type="EMBL" id="JBGBPQ010000001">
    <property type="protein sequence ID" value="KAL1529215.1"/>
    <property type="molecule type" value="Genomic_DNA"/>
</dbReference>